<sequence length="70" mass="8376">MSLPEEKCISLDEFYRIRKDSDQLMEYIDGVIFMTPSPSTKHQRISGRLHAQLFQLLDARIVKYFMRHLM</sequence>
<dbReference type="InterPro" id="IPR012296">
    <property type="entry name" value="Nuclease_put_TT1808"/>
</dbReference>
<organism evidence="2 3">
    <name type="scientific">Mesobacillus boroniphilus JCM 21738</name>
    <dbReference type="NCBI Taxonomy" id="1294265"/>
    <lineage>
        <taxon>Bacteria</taxon>
        <taxon>Bacillati</taxon>
        <taxon>Bacillota</taxon>
        <taxon>Bacilli</taxon>
        <taxon>Bacillales</taxon>
        <taxon>Bacillaceae</taxon>
        <taxon>Mesobacillus</taxon>
    </lineage>
</organism>
<dbReference type="InterPro" id="IPR011335">
    <property type="entry name" value="Restrct_endonuc-II-like"/>
</dbReference>
<evidence type="ECO:0000259" key="1">
    <source>
        <dbReference type="Pfam" id="PF05685"/>
    </source>
</evidence>
<comment type="caution">
    <text evidence="2">The sequence shown here is derived from an EMBL/GenBank/DDBJ whole genome shotgun (WGS) entry which is preliminary data.</text>
</comment>
<evidence type="ECO:0000313" key="3">
    <source>
        <dbReference type="Proteomes" id="UP000018949"/>
    </source>
</evidence>
<dbReference type="RefSeq" id="WP_369385781.1">
    <property type="nucleotide sequence ID" value="NZ_BAUW01000097.1"/>
</dbReference>
<dbReference type="eggNOG" id="COG4636">
    <property type="taxonomic scope" value="Bacteria"/>
</dbReference>
<keyword evidence="3" id="KW-1185">Reference proteome</keyword>
<evidence type="ECO:0000313" key="2">
    <source>
        <dbReference type="EMBL" id="GAE47780.1"/>
    </source>
</evidence>
<protein>
    <recommendedName>
        <fullName evidence="1">Putative restriction endonuclease domain-containing protein</fullName>
    </recommendedName>
</protein>
<gene>
    <name evidence="2" type="ORF">JCM21738_4795</name>
</gene>
<dbReference type="EMBL" id="BAUW01000097">
    <property type="protein sequence ID" value="GAE47780.1"/>
    <property type="molecule type" value="Genomic_DNA"/>
</dbReference>
<name>W4RTM5_9BACI</name>
<dbReference type="Gene3D" id="3.90.1570.10">
    <property type="entry name" value="tt1808, chain A"/>
    <property type="match status" value="1"/>
</dbReference>
<dbReference type="CDD" id="cd06260">
    <property type="entry name" value="DUF820-like"/>
    <property type="match status" value="1"/>
</dbReference>
<proteinExistence type="predicted"/>
<dbReference type="InterPro" id="IPR008538">
    <property type="entry name" value="Uma2"/>
</dbReference>
<dbReference type="AlphaFoldDB" id="W4RTM5"/>
<dbReference type="Proteomes" id="UP000018949">
    <property type="component" value="Unassembled WGS sequence"/>
</dbReference>
<dbReference type="SUPFAM" id="SSF52980">
    <property type="entry name" value="Restriction endonuclease-like"/>
    <property type="match status" value="1"/>
</dbReference>
<dbReference type="Pfam" id="PF05685">
    <property type="entry name" value="Uma2"/>
    <property type="match status" value="1"/>
</dbReference>
<accession>W4RTM5</accession>
<feature type="domain" description="Putative restriction endonuclease" evidence="1">
    <location>
        <begin position="12"/>
        <end position="60"/>
    </location>
</feature>
<reference evidence="2 3" key="1">
    <citation type="submission" date="2013-12" db="EMBL/GenBank/DDBJ databases">
        <title>NBRP : Genome information of microbial organism related human and environment.</title>
        <authorList>
            <person name="Hattori M."/>
            <person name="Oshima K."/>
            <person name="Inaba H."/>
            <person name="Suda W."/>
            <person name="Sakamoto M."/>
            <person name="Iino T."/>
            <person name="Kitahara M."/>
            <person name="Oshida Y."/>
            <person name="Iida T."/>
            <person name="Kudo T."/>
            <person name="Itoh T."/>
            <person name="Ahmed I."/>
            <person name="Ohkuma M."/>
        </authorList>
    </citation>
    <scope>NUCLEOTIDE SEQUENCE [LARGE SCALE GENOMIC DNA]</scope>
    <source>
        <strain evidence="2 3">JCM 21738</strain>
    </source>
</reference>